<accession>A0A292PL18</accession>
<evidence type="ECO:0000313" key="7">
    <source>
        <dbReference type="Proteomes" id="UP001412239"/>
    </source>
</evidence>
<dbReference type="Gene3D" id="2.130.10.10">
    <property type="entry name" value="YVTN repeat-like/Quinoprotein amine dehydrogenase"/>
    <property type="match status" value="1"/>
</dbReference>
<proteinExistence type="inferred from homology"/>
<comment type="subcellular location">
    <subcellularLocation>
        <location evidence="1">Vacuole membrane</location>
        <topology evidence="1">Peripheral membrane protein</topology>
    </subcellularLocation>
</comment>
<evidence type="ECO:0000256" key="3">
    <source>
        <dbReference type="ARBA" id="ARBA00022737"/>
    </source>
</evidence>
<gene>
    <name evidence="6" type="ORF">GSTUAT00008538001</name>
</gene>
<dbReference type="InterPro" id="IPR036322">
    <property type="entry name" value="WD40_repeat_dom_sf"/>
</dbReference>
<feature type="region of interest" description="Disordered" evidence="5">
    <location>
        <begin position="262"/>
        <end position="285"/>
    </location>
</feature>
<dbReference type="EMBL" id="LN891213">
    <property type="protein sequence ID" value="CUS07385.1"/>
    <property type="molecule type" value="Genomic_DNA"/>
</dbReference>
<dbReference type="SMART" id="SM00320">
    <property type="entry name" value="WD40"/>
    <property type="match status" value="2"/>
</dbReference>
<dbReference type="InterPro" id="IPR001680">
    <property type="entry name" value="WD40_rpt"/>
</dbReference>
<evidence type="ECO:0000313" key="6">
    <source>
        <dbReference type="EMBL" id="CUS07385.1"/>
    </source>
</evidence>
<dbReference type="Pfam" id="PF21032">
    <property type="entry name" value="PROPPIN"/>
    <property type="match status" value="1"/>
</dbReference>
<dbReference type="AlphaFoldDB" id="A0A292PL18"/>
<name>A0A292PL18_9PEZI</name>
<keyword evidence="3" id="KW-0677">Repeat</keyword>
<dbReference type="GO" id="GO:0005774">
    <property type="term" value="C:vacuolar membrane"/>
    <property type="evidence" value="ECO:0007669"/>
    <property type="project" value="UniProtKB-SubCell"/>
</dbReference>
<organism evidence="6 7">
    <name type="scientific">Tuber aestivum</name>
    <name type="common">summer truffle</name>
    <dbReference type="NCBI Taxonomy" id="59557"/>
    <lineage>
        <taxon>Eukaryota</taxon>
        <taxon>Fungi</taxon>
        <taxon>Dikarya</taxon>
        <taxon>Ascomycota</taxon>
        <taxon>Pezizomycotina</taxon>
        <taxon>Pezizomycetes</taxon>
        <taxon>Pezizales</taxon>
        <taxon>Tuberaceae</taxon>
        <taxon>Tuber</taxon>
    </lineage>
</organism>
<reference evidence="6" key="1">
    <citation type="submission" date="2015-10" db="EMBL/GenBank/DDBJ databases">
        <authorList>
            <person name="Regsiter A."/>
            <person name="william w."/>
        </authorList>
    </citation>
    <scope>NUCLEOTIDE SEQUENCE</scope>
    <source>
        <strain evidence="6">Montdore</strain>
    </source>
</reference>
<evidence type="ECO:0000256" key="2">
    <source>
        <dbReference type="ARBA" id="ARBA00022574"/>
    </source>
</evidence>
<dbReference type="InterPro" id="IPR015943">
    <property type="entry name" value="WD40/YVTN_repeat-like_dom_sf"/>
</dbReference>
<dbReference type="PANTHER" id="PTHR11227">
    <property type="entry name" value="WD-REPEAT PROTEIN INTERACTING WITH PHOSPHOINOSIDES WIPI -RELATED"/>
    <property type="match status" value="1"/>
</dbReference>
<feature type="compositionally biased region" description="Low complexity" evidence="5">
    <location>
        <begin position="269"/>
        <end position="281"/>
    </location>
</feature>
<keyword evidence="7" id="KW-1185">Reference proteome</keyword>
<dbReference type="InterPro" id="IPR048720">
    <property type="entry name" value="PROPPIN"/>
</dbReference>
<keyword evidence="2" id="KW-0853">WD repeat</keyword>
<evidence type="ECO:0008006" key="8">
    <source>
        <dbReference type="Google" id="ProtNLM"/>
    </source>
</evidence>
<sequence>MNTRPQIATTGRPQALSATFNKDNSCFSIGLDSGFCVYNTDPCDLQISRSLGAGIGVASMLGRANYLALVGGGRSPKFPPNKVIIWDDIKQKAVITLEFRSEVHAVRLSRQRIIVVLIGTVHIYAFSSPPTGLHVFDTHDNPLGLVALSSKFLAFPGRTPGHVNIFDLATGIVSIIPAHSTPLSAITISPQDDLLATASETNKGTLIHVYSTATSRMIRELRRGIDKAAIFSLAISPSSSRLAVTSDKNTLHVFELPSLSSVTQTPVRPSSSHSTASSAPSGDNRRYSMLSKLPLLPKYFSSEWSAAHAPFEGGGRGALGWIGEDSVVAVGIGGKTGEARWEKFVIVEAENGGGIECIREGWRRYLDND</sequence>
<evidence type="ECO:0000256" key="5">
    <source>
        <dbReference type="SAM" id="MobiDB-lite"/>
    </source>
</evidence>
<evidence type="ECO:0000256" key="1">
    <source>
        <dbReference type="ARBA" id="ARBA00004148"/>
    </source>
</evidence>
<evidence type="ECO:0000256" key="4">
    <source>
        <dbReference type="ARBA" id="ARBA00025740"/>
    </source>
</evidence>
<comment type="similarity">
    <text evidence="4">Belongs to the WD repeat PROPPIN family.</text>
</comment>
<dbReference type="Proteomes" id="UP001412239">
    <property type="component" value="Unassembled WGS sequence"/>
</dbReference>
<dbReference type="SUPFAM" id="SSF50978">
    <property type="entry name" value="WD40 repeat-like"/>
    <property type="match status" value="1"/>
</dbReference>
<protein>
    <recommendedName>
        <fullName evidence="8">SVP1-like protein 2</fullName>
    </recommendedName>
</protein>